<dbReference type="HOGENOM" id="CLU_3296345_0_0_9"/>
<name>E7N3Z5_9FIRM</name>
<reference evidence="1 2" key="1">
    <citation type="submission" date="2010-08" db="EMBL/GenBank/DDBJ databases">
        <authorList>
            <person name="Weinstock G."/>
            <person name="Sodergren E."/>
            <person name="Clifton S."/>
            <person name="Fulton L."/>
            <person name="Fulton B."/>
            <person name="Courtney L."/>
            <person name="Fronick C."/>
            <person name="Harrison M."/>
            <person name="Strong C."/>
            <person name="Farmer C."/>
            <person name="Delahaunty K."/>
            <person name="Markovic C."/>
            <person name="Hall O."/>
            <person name="Minx P."/>
            <person name="Tomlinson C."/>
            <person name="Mitreva M."/>
            <person name="Hou S."/>
            <person name="Chen J."/>
            <person name="Wollam A."/>
            <person name="Pepin K.H."/>
            <person name="Johnson M."/>
            <person name="Bhonagiri V."/>
            <person name="Zhang X."/>
            <person name="Suruliraj S."/>
            <person name="Warren W."/>
            <person name="Chinwalla A."/>
            <person name="Mardis E.R."/>
            <person name="Wilson R.K."/>
        </authorList>
    </citation>
    <scope>NUCLEOTIDE SEQUENCE [LARGE SCALE GENOMIC DNA]</scope>
    <source>
        <strain evidence="1 2">F0399</strain>
    </source>
</reference>
<comment type="caution">
    <text evidence="1">The sequence shown here is derived from an EMBL/GenBank/DDBJ whole genome shotgun (WGS) entry which is preliminary data.</text>
</comment>
<evidence type="ECO:0000313" key="1">
    <source>
        <dbReference type="EMBL" id="EFW29116.1"/>
    </source>
</evidence>
<gene>
    <name evidence="1" type="ORF">HMPREF9555_01735</name>
</gene>
<accession>E7N3Z5</accession>
<keyword evidence="2" id="KW-1185">Reference proteome</keyword>
<sequence>MFSVERIRRYTWSLPCAARRLPQRFLSPAFSQGKCQAAII</sequence>
<evidence type="ECO:0000313" key="2">
    <source>
        <dbReference type="Proteomes" id="UP000004633"/>
    </source>
</evidence>
<dbReference type="STRING" id="749551.HMPREF9555_01735"/>
<dbReference type="EMBL" id="AECV01000037">
    <property type="protein sequence ID" value="EFW29116.1"/>
    <property type="molecule type" value="Genomic_DNA"/>
</dbReference>
<dbReference type="Proteomes" id="UP000004633">
    <property type="component" value="Unassembled WGS sequence"/>
</dbReference>
<proteinExistence type="predicted"/>
<protein>
    <submittedName>
        <fullName evidence="1">Uncharacterized protein</fullName>
    </submittedName>
</protein>
<dbReference type="AlphaFoldDB" id="E7N3Z5"/>
<organism evidence="1 2">
    <name type="scientific">Selenomonas artemidis F0399</name>
    <dbReference type="NCBI Taxonomy" id="749551"/>
    <lineage>
        <taxon>Bacteria</taxon>
        <taxon>Bacillati</taxon>
        <taxon>Bacillota</taxon>
        <taxon>Negativicutes</taxon>
        <taxon>Selenomonadales</taxon>
        <taxon>Selenomonadaceae</taxon>
        <taxon>Selenomonas</taxon>
    </lineage>
</organism>